<name>A0AAU7B0H3_9ACTN</name>
<dbReference type="SUPFAM" id="SSF52540">
    <property type="entry name" value="P-loop containing nucleoside triphosphate hydrolases"/>
    <property type="match status" value="1"/>
</dbReference>
<dbReference type="InterPro" id="IPR005158">
    <property type="entry name" value="BTAD"/>
</dbReference>
<dbReference type="InterPro" id="IPR019734">
    <property type="entry name" value="TPR_rpt"/>
</dbReference>
<dbReference type="SUPFAM" id="SSF46894">
    <property type="entry name" value="C-terminal effector domain of the bipartite response regulators"/>
    <property type="match status" value="1"/>
</dbReference>
<dbReference type="PANTHER" id="PTHR35807">
    <property type="entry name" value="TRANSCRIPTIONAL REGULATOR REDD-RELATED"/>
    <property type="match status" value="1"/>
</dbReference>
<evidence type="ECO:0000256" key="1">
    <source>
        <dbReference type="ARBA" id="ARBA00023015"/>
    </source>
</evidence>
<dbReference type="InterPro" id="IPR059106">
    <property type="entry name" value="WHD_MalT"/>
</dbReference>
<dbReference type="SUPFAM" id="SSF48452">
    <property type="entry name" value="TPR-like"/>
    <property type="match status" value="1"/>
</dbReference>
<dbReference type="InterPro" id="IPR036388">
    <property type="entry name" value="WH-like_DNA-bd_sf"/>
</dbReference>
<dbReference type="InterPro" id="IPR011990">
    <property type="entry name" value="TPR-like_helical_dom_sf"/>
</dbReference>
<feature type="domain" description="Bacterial transcriptional activator" evidence="4">
    <location>
        <begin position="860"/>
        <end position="1000"/>
    </location>
</feature>
<keyword evidence="3" id="KW-0802">TPR repeat</keyword>
<dbReference type="EMBL" id="CP114014">
    <property type="protein sequence ID" value="XAY07383.1"/>
    <property type="molecule type" value="Genomic_DNA"/>
</dbReference>
<organism evidence="5">
    <name type="scientific">Paraconexibacter sp. AEG42_29</name>
    <dbReference type="NCBI Taxonomy" id="2997339"/>
    <lineage>
        <taxon>Bacteria</taxon>
        <taxon>Bacillati</taxon>
        <taxon>Actinomycetota</taxon>
        <taxon>Thermoleophilia</taxon>
        <taxon>Solirubrobacterales</taxon>
        <taxon>Paraconexibacteraceae</taxon>
        <taxon>Paraconexibacter</taxon>
    </lineage>
</organism>
<accession>A0AAU7B0H3</accession>
<evidence type="ECO:0000313" key="5">
    <source>
        <dbReference type="EMBL" id="XAY07383.1"/>
    </source>
</evidence>
<evidence type="ECO:0000259" key="4">
    <source>
        <dbReference type="SMART" id="SM01043"/>
    </source>
</evidence>
<evidence type="ECO:0000256" key="3">
    <source>
        <dbReference type="PROSITE-ProRule" id="PRU00339"/>
    </source>
</evidence>
<dbReference type="Gene3D" id="1.25.40.10">
    <property type="entry name" value="Tetratricopeptide repeat domain"/>
    <property type="match status" value="1"/>
</dbReference>
<dbReference type="KEGG" id="parq:DSM112329_04264"/>
<dbReference type="GO" id="GO:0006355">
    <property type="term" value="P:regulation of DNA-templated transcription"/>
    <property type="evidence" value="ECO:0007669"/>
    <property type="project" value="InterPro"/>
</dbReference>
<protein>
    <submittedName>
        <fullName evidence="5">HTH-type transcriptional regulator MalT</fullName>
    </submittedName>
</protein>
<keyword evidence="1" id="KW-0805">Transcription regulation</keyword>
<dbReference type="Pfam" id="PF25873">
    <property type="entry name" value="WHD_MalT"/>
    <property type="match status" value="1"/>
</dbReference>
<gene>
    <name evidence="5" type="primary">malT_4</name>
    <name evidence="5" type="ORF">DSM112329_04264</name>
</gene>
<keyword evidence="2" id="KW-0804">Transcription</keyword>
<reference evidence="5" key="1">
    <citation type="submission" date="2022-12" db="EMBL/GenBank/DDBJ databases">
        <title>Paraconexibacter alkalitolerans sp. nov. and Baekduia alba sp. nov., isolated from soil and emended description of the genera Paraconexibacter (Chun et al., 2020) and Baekduia (An et al., 2020).</title>
        <authorList>
            <person name="Vieira S."/>
            <person name="Huber K.J."/>
            <person name="Geppert A."/>
            <person name="Wolf J."/>
            <person name="Neumann-Schaal M."/>
            <person name="Muesken M."/>
            <person name="Overmann J."/>
        </authorList>
    </citation>
    <scope>NUCLEOTIDE SEQUENCE</scope>
    <source>
        <strain evidence="5">AEG42_29</strain>
    </source>
</reference>
<dbReference type="InterPro" id="IPR016032">
    <property type="entry name" value="Sig_transdc_resp-reg_C-effctor"/>
</dbReference>
<dbReference type="AlphaFoldDB" id="A0AAU7B0H3"/>
<dbReference type="InterPro" id="IPR051677">
    <property type="entry name" value="AfsR-DnrI-RedD_regulator"/>
</dbReference>
<dbReference type="PANTHER" id="PTHR35807:SF1">
    <property type="entry name" value="TRANSCRIPTIONAL REGULATOR REDD"/>
    <property type="match status" value="1"/>
</dbReference>
<dbReference type="Gene3D" id="1.10.10.10">
    <property type="entry name" value="Winged helix-like DNA-binding domain superfamily/Winged helix DNA-binding domain"/>
    <property type="match status" value="1"/>
</dbReference>
<sequence length="1001" mass="107707">MGDLSVIQGKIRIPSIADRFVPRPRLDALVSRSVAEERVVVVSASAGAGKTTAVVAGLRELARPIAWLTLDKTDTAPGRLVTYLEAALVRQLPELEGISARALAALVPHAETAGLLADSIGDAPLVLVLDGLERLGDRVEAWDVVEAVIRHAPPALRVVLISRREIPTHLCELPGPGDVAHIGDEGLLFTEDEAAAVLERLGRSEVSPQDAVTSTGGWVTGVLFEAWRSDEHVSGAGGEADPLNGYLSSHILRGLGQEDRDFLVRTSILDEVTVRRAAALGLARPGERLAALRAAHLPVSWELDGGMRCHPRVREYLLERLDLADEAEVRTLRLAYANMLASEGHAEDAAEELLRIGALAEAVPMAERAIVGVIERLDHAIAERWLAALVDVAPASAPRLTTAELMLALAKDDVRRAVRIADQLQELGEREPLARASPTAAALITWAYLHVGRIADSQSVLAVADQDDPLVRVARSVSRAAAGVEPDAPAPQRTGGPIDALALIAAYLFGQLQELAEPAESEWADAVGRPWRAAALRALGRTDEALELYERGPRAGLGFDVFVGPEVLLDAGRIDEAREAARRGWVLADANGSYALQVLNVECQVKIALRVDRDTAAARAALGLGITADAAEQFIWVSDVWNMWHGFACLLDGEDAEALQRLRLAVNGMTNADRILELATAAVYLAEAEWRAGNDAAADEAADVALDAARRQGSRHLLLQAIRDFPAVLSRRMDAEPATDSAWHAIGRALTAQRAGTSGQTFEVLHLRDFGPPALMVDAEPRRPRIAKSLELLAYLVAHRGEVIPRPMLIDLLFEGRDDESTRAYLRQAIRQLKLVLPEGSGLTVGDGTIMLEVGAPLSSDASRFGASVSAAALLVGSARLKATTDALVLYDRGEYLEGLTSSWVDAERRTLRALAGTARYEAAQIAYDEGDYAGATDLIERALENDPTREEAWRLRMRIAGAVGDEHGVIAAFRRCEAALSELPTTPARTTLQLLETLRR</sequence>
<dbReference type="GO" id="GO:0003677">
    <property type="term" value="F:DNA binding"/>
    <property type="evidence" value="ECO:0007669"/>
    <property type="project" value="InterPro"/>
</dbReference>
<evidence type="ECO:0000256" key="2">
    <source>
        <dbReference type="ARBA" id="ARBA00023163"/>
    </source>
</evidence>
<dbReference type="SMART" id="SM01043">
    <property type="entry name" value="BTAD"/>
    <property type="match status" value="1"/>
</dbReference>
<dbReference type="RefSeq" id="WP_354698578.1">
    <property type="nucleotide sequence ID" value="NZ_CP114014.1"/>
</dbReference>
<dbReference type="InterPro" id="IPR027417">
    <property type="entry name" value="P-loop_NTPase"/>
</dbReference>
<proteinExistence type="predicted"/>
<dbReference type="Pfam" id="PF03704">
    <property type="entry name" value="BTAD"/>
    <property type="match status" value="1"/>
</dbReference>
<feature type="repeat" description="TPR" evidence="3">
    <location>
        <begin position="917"/>
        <end position="950"/>
    </location>
</feature>
<dbReference type="PROSITE" id="PS50005">
    <property type="entry name" value="TPR"/>
    <property type="match status" value="1"/>
</dbReference>